<organism evidence="1 2">
    <name type="scientific">Penicillium atrosanguineum</name>
    <dbReference type="NCBI Taxonomy" id="1132637"/>
    <lineage>
        <taxon>Eukaryota</taxon>
        <taxon>Fungi</taxon>
        <taxon>Dikarya</taxon>
        <taxon>Ascomycota</taxon>
        <taxon>Pezizomycotina</taxon>
        <taxon>Eurotiomycetes</taxon>
        <taxon>Eurotiomycetidae</taxon>
        <taxon>Eurotiales</taxon>
        <taxon>Aspergillaceae</taxon>
        <taxon>Penicillium</taxon>
    </lineage>
</organism>
<gene>
    <name evidence="1" type="ORF">N7476_009829</name>
</gene>
<accession>A0A9W9U2A4</accession>
<comment type="caution">
    <text evidence="1">The sequence shown here is derived from an EMBL/GenBank/DDBJ whole genome shotgun (WGS) entry which is preliminary data.</text>
</comment>
<reference evidence="1" key="2">
    <citation type="journal article" date="2023" name="IMA Fungus">
        <title>Comparative genomic study of the Penicillium genus elucidates a diverse pangenome and 15 lateral gene transfer events.</title>
        <authorList>
            <person name="Petersen C."/>
            <person name="Sorensen T."/>
            <person name="Nielsen M.R."/>
            <person name="Sondergaard T.E."/>
            <person name="Sorensen J.L."/>
            <person name="Fitzpatrick D.A."/>
            <person name="Frisvad J.C."/>
            <person name="Nielsen K.L."/>
        </authorList>
    </citation>
    <scope>NUCLEOTIDE SEQUENCE</scope>
    <source>
        <strain evidence="1">IBT 21472</strain>
    </source>
</reference>
<keyword evidence="2" id="KW-1185">Reference proteome</keyword>
<dbReference type="EMBL" id="JAPZBO010000009">
    <property type="protein sequence ID" value="KAJ5303030.1"/>
    <property type="molecule type" value="Genomic_DNA"/>
</dbReference>
<evidence type="ECO:0000313" key="2">
    <source>
        <dbReference type="Proteomes" id="UP001147746"/>
    </source>
</evidence>
<proteinExistence type="predicted"/>
<sequence>MNNNESSPTGTIAQLGERATEVRKVAGSIPARPTFFMFPLGERATEVRKVAGSIPARPMFLHLSWESVRLKFFQYSQGRWFDPGSSHFFLFASISWGCFR</sequence>
<dbReference type="AntiFam" id="ANF00010">
    <property type="entry name" value="tRNA translation"/>
</dbReference>
<name>A0A9W9U2A4_9EURO</name>
<protein>
    <submittedName>
        <fullName evidence="1">Uncharacterized protein</fullName>
    </submittedName>
</protein>
<dbReference type="Proteomes" id="UP001147746">
    <property type="component" value="Unassembled WGS sequence"/>
</dbReference>
<evidence type="ECO:0000313" key="1">
    <source>
        <dbReference type="EMBL" id="KAJ5303030.1"/>
    </source>
</evidence>
<dbReference type="AlphaFoldDB" id="A0A9W9U2A4"/>
<reference evidence="1" key="1">
    <citation type="submission" date="2022-12" db="EMBL/GenBank/DDBJ databases">
        <authorList>
            <person name="Petersen C."/>
        </authorList>
    </citation>
    <scope>NUCLEOTIDE SEQUENCE</scope>
    <source>
        <strain evidence="1">IBT 21472</strain>
    </source>
</reference>